<proteinExistence type="predicted"/>
<keyword evidence="3" id="KW-1185">Reference proteome</keyword>
<protein>
    <submittedName>
        <fullName evidence="2">Uncharacterized protein</fullName>
    </submittedName>
</protein>
<evidence type="ECO:0000313" key="2">
    <source>
        <dbReference type="EMBL" id="MPC61642.1"/>
    </source>
</evidence>
<name>A0A5B7GS11_PORTR</name>
<comment type="caution">
    <text evidence="2">The sequence shown here is derived from an EMBL/GenBank/DDBJ whole genome shotgun (WGS) entry which is preliminary data.</text>
</comment>
<gene>
    <name evidence="2" type="ORF">E2C01_055716</name>
</gene>
<accession>A0A5B7GS11</accession>
<evidence type="ECO:0000313" key="3">
    <source>
        <dbReference type="Proteomes" id="UP000324222"/>
    </source>
</evidence>
<dbReference type="Proteomes" id="UP000324222">
    <property type="component" value="Unassembled WGS sequence"/>
</dbReference>
<reference evidence="2 3" key="1">
    <citation type="submission" date="2019-05" db="EMBL/GenBank/DDBJ databases">
        <title>Another draft genome of Portunus trituberculatus and its Hox gene families provides insights of decapod evolution.</title>
        <authorList>
            <person name="Jeong J.-H."/>
            <person name="Song I."/>
            <person name="Kim S."/>
            <person name="Choi T."/>
            <person name="Kim D."/>
            <person name="Ryu S."/>
            <person name="Kim W."/>
        </authorList>
    </citation>
    <scope>NUCLEOTIDE SEQUENCE [LARGE SCALE GENOMIC DNA]</scope>
    <source>
        <tissue evidence="2">Muscle</tissue>
    </source>
</reference>
<sequence length="99" mass="11061">MDGGAEWSSSGYVDLRKGRFRAKSRGSSVTRPKLIEPFPTSLFPTRPACHLRALRLPRARHPWAITLRATGEPIKRESKPLCSPANQESEPLVKGEIRP</sequence>
<dbReference type="EMBL" id="VSRR010018738">
    <property type="protein sequence ID" value="MPC61642.1"/>
    <property type="molecule type" value="Genomic_DNA"/>
</dbReference>
<evidence type="ECO:0000256" key="1">
    <source>
        <dbReference type="SAM" id="MobiDB-lite"/>
    </source>
</evidence>
<dbReference type="AlphaFoldDB" id="A0A5B7GS11"/>
<feature type="region of interest" description="Disordered" evidence="1">
    <location>
        <begin position="74"/>
        <end position="99"/>
    </location>
</feature>
<organism evidence="2 3">
    <name type="scientific">Portunus trituberculatus</name>
    <name type="common">Swimming crab</name>
    <name type="synonym">Neptunus trituberculatus</name>
    <dbReference type="NCBI Taxonomy" id="210409"/>
    <lineage>
        <taxon>Eukaryota</taxon>
        <taxon>Metazoa</taxon>
        <taxon>Ecdysozoa</taxon>
        <taxon>Arthropoda</taxon>
        <taxon>Crustacea</taxon>
        <taxon>Multicrustacea</taxon>
        <taxon>Malacostraca</taxon>
        <taxon>Eumalacostraca</taxon>
        <taxon>Eucarida</taxon>
        <taxon>Decapoda</taxon>
        <taxon>Pleocyemata</taxon>
        <taxon>Brachyura</taxon>
        <taxon>Eubrachyura</taxon>
        <taxon>Portunoidea</taxon>
        <taxon>Portunidae</taxon>
        <taxon>Portuninae</taxon>
        <taxon>Portunus</taxon>
    </lineage>
</organism>